<keyword evidence="1" id="KW-0472">Membrane</keyword>
<dbReference type="EMBL" id="MZ605293">
    <property type="protein sequence ID" value="QYW06698.1"/>
    <property type="molecule type" value="Genomic_DNA"/>
</dbReference>
<sequence length="156" mass="17303">MEFVNKDEPVTAYEWFVGLWIATAFVAILSVIPALGMAVFMDNPNTVKHSVDATLIDAHPFSKSTGKYSSELRWEGRFQLLDGRTIDQEIDGFFYKSFVAGGEKPIKSWVAVSGRQLGKPDPAWVEWQTGMFLTAFGGLGGLLVGLMLSLMLPIRR</sequence>
<name>A0A975UX41_9CAUD</name>
<proteinExistence type="predicted"/>
<protein>
    <submittedName>
        <fullName evidence="2">Uncharacterized protein</fullName>
    </submittedName>
</protein>
<feature type="transmembrane region" description="Helical" evidence="1">
    <location>
        <begin position="131"/>
        <end position="152"/>
    </location>
</feature>
<reference evidence="2" key="1">
    <citation type="submission" date="2021-07" db="EMBL/GenBank/DDBJ databases">
        <title>Complete genome sequence and phylogenomic analysis of the two lytic bacteriophage isolated from terrestrial biotopes of Antarctica.</title>
        <authorList>
            <person name="Holovan V."/>
            <person name="Rabalski L."/>
            <person name="Zlatohurska M."/>
            <person name="Andriichuk O."/>
            <person name="Budzanivska I."/>
            <person name="Shevchenko O."/>
            <person name="Gupalo A."/>
        </authorList>
    </citation>
    <scope>NUCLEOTIDE SEQUENCE</scope>
</reference>
<accession>A0A975UX41</accession>
<evidence type="ECO:0000313" key="3">
    <source>
        <dbReference type="Proteomes" id="UP001058093"/>
    </source>
</evidence>
<dbReference type="Proteomes" id="UP001058093">
    <property type="component" value="Segment"/>
</dbReference>
<organism evidence="2 3">
    <name type="scientific">Pseudomonas phage UAVern</name>
    <dbReference type="NCBI Taxonomy" id="2856997"/>
    <lineage>
        <taxon>Viruses</taxon>
        <taxon>Duplodnaviria</taxon>
        <taxon>Heunggongvirae</taxon>
        <taxon>Uroviricota</taxon>
        <taxon>Caudoviricetes</taxon>
        <taxon>Vandenendeviridae</taxon>
        <taxon>Gorskivirinae</taxon>
        <taxon>Uavernvirus</taxon>
        <taxon>Uavernvirus uavern</taxon>
    </lineage>
</organism>
<keyword evidence="3" id="KW-1185">Reference proteome</keyword>
<feature type="transmembrane region" description="Helical" evidence="1">
    <location>
        <begin position="12"/>
        <end position="40"/>
    </location>
</feature>
<evidence type="ECO:0000256" key="1">
    <source>
        <dbReference type="SAM" id="Phobius"/>
    </source>
</evidence>
<evidence type="ECO:0000313" key="2">
    <source>
        <dbReference type="EMBL" id="QYW06698.1"/>
    </source>
</evidence>
<keyword evidence="1" id="KW-0812">Transmembrane</keyword>
<gene>
    <name evidence="2" type="ORF">uav_167</name>
</gene>
<keyword evidence="1" id="KW-1133">Transmembrane helix</keyword>